<feature type="signal peptide" evidence="2">
    <location>
        <begin position="1"/>
        <end position="21"/>
    </location>
</feature>
<accession>K0RXV0</accession>
<protein>
    <recommendedName>
        <fullName evidence="5">EamA domain-containing protein</fullName>
    </recommendedName>
</protein>
<feature type="transmembrane region" description="Helical" evidence="1">
    <location>
        <begin position="370"/>
        <end position="393"/>
    </location>
</feature>
<dbReference type="GO" id="GO:0098553">
    <property type="term" value="C:lumenal side of endoplasmic reticulum membrane"/>
    <property type="evidence" value="ECO:0007669"/>
    <property type="project" value="TreeGrafter"/>
</dbReference>
<proteinExistence type="predicted"/>
<dbReference type="PANTHER" id="PTHR12174:SF22">
    <property type="entry name" value="SIGNAL PEPTIDE PEPTIDASE-LIKE 3"/>
    <property type="match status" value="1"/>
</dbReference>
<evidence type="ECO:0000256" key="2">
    <source>
        <dbReference type="SAM" id="SignalP"/>
    </source>
</evidence>
<feature type="transmembrane region" description="Helical" evidence="1">
    <location>
        <begin position="593"/>
        <end position="613"/>
    </location>
</feature>
<dbReference type="GO" id="GO:0042500">
    <property type="term" value="F:aspartic endopeptidase activity, intramembrane cleaving"/>
    <property type="evidence" value="ECO:0007669"/>
    <property type="project" value="InterPro"/>
</dbReference>
<feature type="transmembrane region" description="Helical" evidence="1">
    <location>
        <begin position="569"/>
        <end position="587"/>
    </location>
</feature>
<keyword evidence="2" id="KW-0732">Signal</keyword>
<dbReference type="InterPro" id="IPR007369">
    <property type="entry name" value="Peptidase_A22B_SPP"/>
</dbReference>
<comment type="caution">
    <text evidence="3">The sequence shown here is derived from an EMBL/GenBank/DDBJ whole genome shotgun (WGS) entry which is preliminary data.</text>
</comment>
<dbReference type="AlphaFoldDB" id="K0RXV0"/>
<dbReference type="OMA" id="NGCFISS"/>
<gene>
    <name evidence="3" type="ORF">THAOC_29282</name>
</gene>
<evidence type="ECO:0008006" key="5">
    <source>
        <dbReference type="Google" id="ProtNLM"/>
    </source>
</evidence>
<dbReference type="Proteomes" id="UP000266841">
    <property type="component" value="Unassembled WGS sequence"/>
</dbReference>
<feature type="transmembrane region" description="Helical" evidence="1">
    <location>
        <begin position="329"/>
        <end position="350"/>
    </location>
</feature>
<dbReference type="GO" id="GO:0006465">
    <property type="term" value="P:signal peptide processing"/>
    <property type="evidence" value="ECO:0007669"/>
    <property type="project" value="TreeGrafter"/>
</dbReference>
<dbReference type="GO" id="GO:0098554">
    <property type="term" value="C:cytoplasmic side of endoplasmic reticulum membrane"/>
    <property type="evidence" value="ECO:0007669"/>
    <property type="project" value="TreeGrafter"/>
</dbReference>
<dbReference type="eggNOG" id="ENOG502RVNE">
    <property type="taxonomic scope" value="Eukaryota"/>
</dbReference>
<evidence type="ECO:0000256" key="1">
    <source>
        <dbReference type="SAM" id="Phobius"/>
    </source>
</evidence>
<keyword evidence="1" id="KW-0812">Transmembrane</keyword>
<organism evidence="3 4">
    <name type="scientific">Thalassiosira oceanica</name>
    <name type="common">Marine diatom</name>
    <dbReference type="NCBI Taxonomy" id="159749"/>
    <lineage>
        <taxon>Eukaryota</taxon>
        <taxon>Sar</taxon>
        <taxon>Stramenopiles</taxon>
        <taxon>Ochrophyta</taxon>
        <taxon>Bacillariophyta</taxon>
        <taxon>Coscinodiscophyceae</taxon>
        <taxon>Thalassiosirophycidae</taxon>
        <taxon>Thalassiosirales</taxon>
        <taxon>Thalassiosiraceae</taxon>
        <taxon>Thalassiosira</taxon>
    </lineage>
</organism>
<dbReference type="PANTHER" id="PTHR12174">
    <property type="entry name" value="SIGNAL PEPTIDE PEPTIDASE"/>
    <property type="match status" value="1"/>
</dbReference>
<feature type="transmembrane region" description="Helical" evidence="1">
    <location>
        <begin position="238"/>
        <end position="262"/>
    </location>
</feature>
<evidence type="ECO:0000313" key="3">
    <source>
        <dbReference type="EMBL" id="EJK51537.1"/>
    </source>
</evidence>
<dbReference type="GO" id="GO:0033619">
    <property type="term" value="P:membrane protein proteolysis"/>
    <property type="evidence" value="ECO:0007669"/>
    <property type="project" value="TreeGrafter"/>
</dbReference>
<feature type="chain" id="PRO_5003836594" description="EamA domain-containing protein" evidence="2">
    <location>
        <begin position="22"/>
        <end position="626"/>
    </location>
</feature>
<keyword evidence="1" id="KW-1133">Transmembrane helix</keyword>
<name>K0RXV0_THAOC</name>
<reference evidence="3 4" key="1">
    <citation type="journal article" date="2012" name="Genome Biol.">
        <title>Genome and low-iron response of an oceanic diatom adapted to chronic iron limitation.</title>
        <authorList>
            <person name="Lommer M."/>
            <person name="Specht M."/>
            <person name="Roy A.S."/>
            <person name="Kraemer L."/>
            <person name="Andreson R."/>
            <person name="Gutowska M.A."/>
            <person name="Wolf J."/>
            <person name="Bergner S.V."/>
            <person name="Schilhabel M.B."/>
            <person name="Klostermeier U.C."/>
            <person name="Beiko R.G."/>
            <person name="Rosenstiel P."/>
            <person name="Hippler M."/>
            <person name="Laroche J."/>
        </authorList>
    </citation>
    <scope>NUCLEOTIDE SEQUENCE [LARGE SCALE GENOMIC DNA]</scope>
    <source>
        <strain evidence="3 4">CCMP1005</strain>
    </source>
</reference>
<dbReference type="GO" id="GO:0030660">
    <property type="term" value="C:Golgi-associated vesicle membrane"/>
    <property type="evidence" value="ECO:0007669"/>
    <property type="project" value="TreeGrafter"/>
</dbReference>
<keyword evidence="1" id="KW-0472">Membrane</keyword>
<dbReference type="EMBL" id="AGNL01041479">
    <property type="protein sequence ID" value="EJK51537.1"/>
    <property type="molecule type" value="Genomic_DNA"/>
</dbReference>
<feature type="transmembrane region" description="Helical" evidence="1">
    <location>
        <begin position="405"/>
        <end position="424"/>
    </location>
</feature>
<evidence type="ECO:0000313" key="4">
    <source>
        <dbReference type="Proteomes" id="UP000266841"/>
    </source>
</evidence>
<sequence>MMRNFLIILFLGLCFVVPVQSAVPSPSCTPTKVVQPVIQPTTAVTGESKRGVHQPTRQPSVVKLTSSTKLDGPTTQAGTLPTILVTGLNKNAVEILLPCQHRQRPTFITASMQSCNGCFISSISNYSPLVADGPSRYTPVSYPQNQGRMLGTKGVKMKEIVRQDDEPPRSSPLRLFPVLQYGLVPFLPATLLEILNDNYQFAKDQFGASYAALPPDVAKDSSEYLLASSVYDDAMKKLFVLLLSKRLALYFLATTATLYAGWRASSSVAAVQSGVLGVGSGLDRLNREILEGEAYSTAPTGEQPTENRDTFAFIVDQNPETSSNVAKGLAAVLPIILSGALATSYFAIGASSNLAASTEFGELPDVIKRYLPLLSSLPTIGVAMLFVAAEFRWAVCDETLPKSRLLCPANIAAFVYVSVAYVAQSVNPTLLPLHNGVNFALAVAVSRALAPFLVKESSRSLQFIAIALLGLTLFDVVSVFGTGAVANAATDETAVSVMETVARSKIATSTSSVWAPGLLEVTYGGKPPTEALGLGDVVFPSLLLAWSFAVDSSDHCNKERYGYTKAATLGYVLGSAATEIVGSFSILGERAGLPALLFLVPCMLGAVTVSAWFRGELSEIYGLGEK</sequence>
<keyword evidence="4" id="KW-1185">Reference proteome</keyword>
<feature type="transmembrane region" description="Helical" evidence="1">
    <location>
        <begin position="461"/>
        <end position="486"/>
    </location>
</feature>
<dbReference type="OrthoDB" id="48011at2759"/>
<dbReference type="Pfam" id="PF04258">
    <property type="entry name" value="Peptidase_A22B"/>
    <property type="match status" value="1"/>
</dbReference>